<dbReference type="RefSeq" id="WP_235051108.1">
    <property type="nucleotide sequence ID" value="NZ_JAKFHA010000003.1"/>
</dbReference>
<keyword evidence="6 12" id="KW-0489">Methyltransferase</keyword>
<evidence type="ECO:0000313" key="12">
    <source>
        <dbReference type="EMBL" id="MCF2526954.1"/>
    </source>
</evidence>
<dbReference type="Pfam" id="PF01135">
    <property type="entry name" value="PCMT"/>
    <property type="match status" value="1"/>
</dbReference>
<keyword evidence="8" id="KW-0949">S-adenosyl-L-methionine</keyword>
<evidence type="ECO:0000256" key="3">
    <source>
        <dbReference type="ARBA" id="ARBA00011890"/>
    </source>
</evidence>
<dbReference type="PANTHER" id="PTHR11579:SF0">
    <property type="entry name" value="PROTEIN-L-ISOASPARTATE(D-ASPARTATE) O-METHYLTRANSFERASE"/>
    <property type="match status" value="1"/>
</dbReference>
<evidence type="ECO:0000313" key="13">
    <source>
        <dbReference type="Proteomes" id="UP001165378"/>
    </source>
</evidence>
<dbReference type="AlphaFoldDB" id="A0AA41PW34"/>
<evidence type="ECO:0000256" key="7">
    <source>
        <dbReference type="ARBA" id="ARBA00022679"/>
    </source>
</evidence>
<keyword evidence="7" id="KW-0808">Transferase</keyword>
<evidence type="ECO:0000256" key="8">
    <source>
        <dbReference type="ARBA" id="ARBA00022691"/>
    </source>
</evidence>
<dbReference type="GO" id="GO:0004719">
    <property type="term" value="F:protein-L-isoaspartate (D-aspartate) O-methyltransferase activity"/>
    <property type="evidence" value="ECO:0007669"/>
    <property type="project" value="UniProtKB-EC"/>
</dbReference>
<dbReference type="InterPro" id="IPR000682">
    <property type="entry name" value="PCMT"/>
</dbReference>
<evidence type="ECO:0000256" key="9">
    <source>
        <dbReference type="ARBA" id="ARBA00030757"/>
    </source>
</evidence>
<comment type="caution">
    <text evidence="12">The sequence shown here is derived from an EMBL/GenBank/DDBJ whole genome shotgun (WGS) entry which is preliminary data.</text>
</comment>
<dbReference type="GO" id="GO:0005737">
    <property type="term" value="C:cytoplasm"/>
    <property type="evidence" value="ECO:0007669"/>
    <property type="project" value="UniProtKB-SubCell"/>
</dbReference>
<evidence type="ECO:0000256" key="5">
    <source>
        <dbReference type="ARBA" id="ARBA00022490"/>
    </source>
</evidence>
<name>A0AA41PW34_9ACTN</name>
<protein>
    <recommendedName>
        <fullName evidence="4">Protein-L-isoaspartate O-methyltransferase</fullName>
        <ecNumber evidence="3">2.1.1.77</ecNumber>
    </recommendedName>
    <alternativeName>
        <fullName evidence="11">L-isoaspartyl protein carboxyl methyltransferase</fullName>
    </alternativeName>
    <alternativeName>
        <fullName evidence="9">Protein L-isoaspartyl methyltransferase</fullName>
    </alternativeName>
    <alternativeName>
        <fullName evidence="10">Protein-beta-aspartate methyltransferase</fullName>
    </alternativeName>
</protein>
<dbReference type="GO" id="GO:0032259">
    <property type="term" value="P:methylation"/>
    <property type="evidence" value="ECO:0007669"/>
    <property type="project" value="UniProtKB-KW"/>
</dbReference>
<dbReference type="EMBL" id="JAKFHA010000003">
    <property type="protein sequence ID" value="MCF2526954.1"/>
    <property type="molecule type" value="Genomic_DNA"/>
</dbReference>
<dbReference type="PANTHER" id="PTHR11579">
    <property type="entry name" value="PROTEIN-L-ISOASPARTATE O-METHYLTRANSFERASE"/>
    <property type="match status" value="1"/>
</dbReference>
<dbReference type="SUPFAM" id="SSF53335">
    <property type="entry name" value="S-adenosyl-L-methionine-dependent methyltransferases"/>
    <property type="match status" value="1"/>
</dbReference>
<comment type="subcellular location">
    <subcellularLocation>
        <location evidence="1">Cytoplasm</location>
    </subcellularLocation>
</comment>
<organism evidence="12 13">
    <name type="scientific">Yinghuangia soli</name>
    <dbReference type="NCBI Taxonomy" id="2908204"/>
    <lineage>
        <taxon>Bacteria</taxon>
        <taxon>Bacillati</taxon>
        <taxon>Actinomycetota</taxon>
        <taxon>Actinomycetes</taxon>
        <taxon>Kitasatosporales</taxon>
        <taxon>Streptomycetaceae</taxon>
        <taxon>Yinghuangia</taxon>
    </lineage>
</organism>
<dbReference type="Proteomes" id="UP001165378">
    <property type="component" value="Unassembled WGS sequence"/>
</dbReference>
<evidence type="ECO:0000256" key="10">
    <source>
        <dbReference type="ARBA" id="ARBA00031323"/>
    </source>
</evidence>
<comment type="similarity">
    <text evidence="2">Belongs to the methyltransferase superfamily. L-isoaspartyl/D-aspartyl protein methyltransferase family.</text>
</comment>
<evidence type="ECO:0000256" key="6">
    <source>
        <dbReference type="ARBA" id="ARBA00022603"/>
    </source>
</evidence>
<accession>A0AA41PW34</accession>
<reference evidence="12" key="1">
    <citation type="submission" date="2022-01" db="EMBL/GenBank/DDBJ databases">
        <title>Genome-Based Taxonomic Classification of the Phylum Actinobacteria.</title>
        <authorList>
            <person name="Gao Y."/>
        </authorList>
    </citation>
    <scope>NUCLEOTIDE SEQUENCE</scope>
    <source>
        <strain evidence="12">KLBMP 8922</strain>
    </source>
</reference>
<evidence type="ECO:0000256" key="1">
    <source>
        <dbReference type="ARBA" id="ARBA00004496"/>
    </source>
</evidence>
<evidence type="ECO:0000256" key="4">
    <source>
        <dbReference type="ARBA" id="ARBA00013346"/>
    </source>
</evidence>
<gene>
    <name evidence="12" type="ORF">LZ495_06950</name>
</gene>
<sequence>MPARVWAGGVLLDRDADPDAWEAAVARDIPLVTRWGSDGLPVSSSSMPYMVATMLRHLDLDAGGRVLEVGTGTGWTAALLAYRLGADRVTSIEVDPSTAADAEHALGKAGFTPTLLVGDGADGHPDAAPYTALLATCTVEHLPYAWVAQTRGVIVTPWGNGMTPGTLLRLESDGRRAVGRVVDTAAFMWLEAQRPRAWATGEHGDDATTALDPRLVFADVHELFAVGLRVPGCRFAVGWGSGDEADECTLWLSDGTSWASADSLPGRDRYPITQAGPRRLWDEVESAYRWWTAYGRPEVTRFGLTVDRGGRRFWLDEPD</sequence>
<keyword evidence="5" id="KW-0963">Cytoplasm</keyword>
<keyword evidence="13" id="KW-1185">Reference proteome</keyword>
<dbReference type="Gene3D" id="3.40.50.150">
    <property type="entry name" value="Vaccinia Virus protein VP39"/>
    <property type="match status" value="1"/>
</dbReference>
<dbReference type="EC" id="2.1.1.77" evidence="3"/>
<evidence type="ECO:0000256" key="11">
    <source>
        <dbReference type="ARBA" id="ARBA00031350"/>
    </source>
</evidence>
<proteinExistence type="inferred from homology"/>
<evidence type="ECO:0000256" key="2">
    <source>
        <dbReference type="ARBA" id="ARBA00005369"/>
    </source>
</evidence>
<dbReference type="CDD" id="cd02440">
    <property type="entry name" value="AdoMet_MTases"/>
    <property type="match status" value="1"/>
</dbReference>
<dbReference type="InterPro" id="IPR029063">
    <property type="entry name" value="SAM-dependent_MTases_sf"/>
</dbReference>